<dbReference type="Proteomes" id="UP000292262">
    <property type="component" value="Unassembled WGS sequence"/>
</dbReference>
<dbReference type="AlphaFoldDB" id="A0A4Q7NWI1"/>
<evidence type="ECO:0000313" key="2">
    <source>
        <dbReference type="Proteomes" id="UP000292262"/>
    </source>
</evidence>
<sequence length="567" mass="64312">MLNHMHISYGYLFHKNLIFVKTDPKKIVNMTTCTLAKHFNSLLFGLLFIGFSHLATAQKPVLLEDFNFKTGEKYKRIKNLNSYLFASGDYVVSLKKDRKDIVVQRFALKDLKEDIKKRQTIEDKGDFQTAMLLGDKVVSFYTNGDKLYAQKIAFSKIVAEQPILVGSDKENITNDFGFKSTYGFDAGGRINKFGIKKSRDGSRVVVVFRIKTDDDRADKIGISVYSTSLAKIWSRKVTMPTASGRMEYEDFMVANNGDFYMTASVFNSKDADKNKMEATYNTVLYKITGDEKDIVESQLTLNGKSVTDAVIEENKGKVLIAGFYADNANKKESSGAFIAPVDNTGKISATKPANFPAEKVQQLLAEREARIAEGTQDKDEKMDFENLKVNEIVFSGSNVNIFGEQRYVEVFTTSSSSGSRTTYKYYYRDILALQMSDQGTINWMHLLPKDQIGAVGKRSMSYINLFKEGKHYLFYIDDFVNLKRSFAENPQRYYDGKKEFNYMTAYIINDNTGEVSKEAILTGSDIRNARLDNIELSKHASLSDGSRIFEVFDGKKNYLLVKVSYEK</sequence>
<gene>
    <name evidence="1" type="ORF">EV197_3293</name>
</gene>
<dbReference type="EMBL" id="SGXE01000006">
    <property type="protein sequence ID" value="RZS90762.1"/>
    <property type="molecule type" value="Genomic_DNA"/>
</dbReference>
<accession>A0A4Q7NWI1</accession>
<keyword evidence="2" id="KW-1185">Reference proteome</keyword>
<name>A0A4Q7NWI1_9FLAO</name>
<protein>
    <submittedName>
        <fullName evidence="1">Uncharacterized protein</fullName>
    </submittedName>
</protein>
<reference evidence="1 2" key="1">
    <citation type="submission" date="2019-02" db="EMBL/GenBank/DDBJ databases">
        <title>Genomic Encyclopedia of Type Strains, Phase IV (KMG-IV): sequencing the most valuable type-strain genomes for metagenomic binning, comparative biology and taxonomic classification.</title>
        <authorList>
            <person name="Goeker M."/>
        </authorList>
    </citation>
    <scope>NUCLEOTIDE SEQUENCE [LARGE SCALE GENOMIC DNA]</scope>
    <source>
        <strain evidence="1 2">DSM 17196</strain>
    </source>
</reference>
<evidence type="ECO:0000313" key="1">
    <source>
        <dbReference type="EMBL" id="RZS90762.1"/>
    </source>
</evidence>
<proteinExistence type="predicted"/>
<comment type="caution">
    <text evidence="1">The sequence shown here is derived from an EMBL/GenBank/DDBJ whole genome shotgun (WGS) entry which is preliminary data.</text>
</comment>
<organism evidence="1 2">
    <name type="scientific">Aquimarina brevivitae</name>
    <dbReference type="NCBI Taxonomy" id="323412"/>
    <lineage>
        <taxon>Bacteria</taxon>
        <taxon>Pseudomonadati</taxon>
        <taxon>Bacteroidota</taxon>
        <taxon>Flavobacteriia</taxon>
        <taxon>Flavobacteriales</taxon>
        <taxon>Flavobacteriaceae</taxon>
        <taxon>Aquimarina</taxon>
    </lineage>
</organism>